<dbReference type="InterPro" id="IPR051933">
    <property type="entry name" value="Resuscitation_pf_RpfB"/>
</dbReference>
<accession>A0A6N8CS30</accession>
<dbReference type="AlphaFoldDB" id="A0A6N8CS30"/>
<dbReference type="PANTHER" id="PTHR39160:SF4">
    <property type="entry name" value="RESUSCITATION-PROMOTING FACTOR RPFB"/>
    <property type="match status" value="1"/>
</dbReference>
<reference evidence="3 4" key="1">
    <citation type="submission" date="2019-11" db="EMBL/GenBank/DDBJ databases">
        <title>Terrilactibacillus tamarindus sp. nov. BCM23-1 isolated from bark of Tamarindus indica.</title>
        <authorList>
            <person name="Kingkaew E."/>
            <person name="Tanasupawat S."/>
        </authorList>
    </citation>
    <scope>NUCLEOTIDE SEQUENCE [LARGE SCALE GENOMIC DNA]</scope>
    <source>
        <strain evidence="3 4">BCM23-1</strain>
    </source>
</reference>
<dbReference type="InterPro" id="IPR036908">
    <property type="entry name" value="RlpA-like_sf"/>
</dbReference>
<dbReference type="EMBL" id="WNHB01000024">
    <property type="protein sequence ID" value="MTT32974.1"/>
    <property type="molecule type" value="Genomic_DNA"/>
</dbReference>
<dbReference type="InterPro" id="IPR010611">
    <property type="entry name" value="3D_dom"/>
</dbReference>
<dbReference type="PANTHER" id="PTHR39160">
    <property type="entry name" value="CELL WALL-BINDING PROTEIN YOCH"/>
    <property type="match status" value="1"/>
</dbReference>
<dbReference type="Pfam" id="PF06725">
    <property type="entry name" value="3D"/>
    <property type="match status" value="1"/>
</dbReference>
<dbReference type="GO" id="GO:0019867">
    <property type="term" value="C:outer membrane"/>
    <property type="evidence" value="ECO:0007669"/>
    <property type="project" value="InterPro"/>
</dbReference>
<keyword evidence="1" id="KW-0732">Signal</keyword>
<feature type="domain" description="G5" evidence="2">
    <location>
        <begin position="218"/>
        <end position="298"/>
    </location>
</feature>
<dbReference type="Gene3D" id="2.20.230.10">
    <property type="entry name" value="Resuscitation-promoting factor rpfb"/>
    <property type="match status" value="1"/>
</dbReference>
<name>A0A6N8CS30_9BACI</name>
<comment type="caution">
    <text evidence="3">The sequence shown here is derived from an EMBL/GenBank/DDBJ whole genome shotgun (WGS) entry which is preliminary data.</text>
</comment>
<gene>
    <name evidence="3" type="ORF">GMB86_13255</name>
</gene>
<organism evidence="3 4">
    <name type="scientific">Terrilactibacillus tamarindi</name>
    <dbReference type="NCBI Taxonomy" id="2599694"/>
    <lineage>
        <taxon>Bacteria</taxon>
        <taxon>Bacillati</taxon>
        <taxon>Bacillota</taxon>
        <taxon>Bacilli</taxon>
        <taxon>Bacillales</taxon>
        <taxon>Bacillaceae</taxon>
        <taxon>Terrilactibacillus</taxon>
    </lineage>
</organism>
<dbReference type="CDD" id="cd22786">
    <property type="entry name" value="DPBB_YuiC-like"/>
    <property type="match status" value="1"/>
</dbReference>
<dbReference type="InterPro" id="IPR011098">
    <property type="entry name" value="G5_dom"/>
</dbReference>
<keyword evidence="4" id="KW-1185">Reference proteome</keyword>
<dbReference type="Pfam" id="PF03990">
    <property type="entry name" value="DUF348"/>
    <property type="match status" value="3"/>
</dbReference>
<dbReference type="InterPro" id="IPR007137">
    <property type="entry name" value="DUF348"/>
</dbReference>
<dbReference type="GO" id="GO:0004553">
    <property type="term" value="F:hydrolase activity, hydrolyzing O-glycosyl compounds"/>
    <property type="evidence" value="ECO:0007669"/>
    <property type="project" value="InterPro"/>
</dbReference>
<dbReference type="SUPFAM" id="SSF50685">
    <property type="entry name" value="Barwin-like endoglucanases"/>
    <property type="match status" value="1"/>
</dbReference>
<dbReference type="GO" id="GO:0009254">
    <property type="term" value="P:peptidoglycan turnover"/>
    <property type="evidence" value="ECO:0007669"/>
    <property type="project" value="InterPro"/>
</dbReference>
<evidence type="ECO:0000259" key="2">
    <source>
        <dbReference type="PROSITE" id="PS51109"/>
    </source>
</evidence>
<proteinExistence type="predicted"/>
<dbReference type="SMART" id="SM01208">
    <property type="entry name" value="G5"/>
    <property type="match status" value="1"/>
</dbReference>
<sequence>MAHSFERKRRNRMQLNIKRLLLKRKKTIVTMTAVFLLTFVAYTAYASSKVTVVFVKDGQEQKVDTHTNNVRSFLKEQGIKLGDHDEMSPGPNIYLKENMKITWTPAYQITLEINDQKETVWTTAKTIRNFFNLQHIDVKPQDVVSPSLSGKITDHMTVHYEPAKLVNLKDGQEAQRSIWTTAKTVEEFLQEQHVNVGKEDRVNPGIDEQLASNLTVSVIHVKKVNKQEEKVLPFQTKTEESSDLRKGKTKVLKPGEKGKVHQTYEIIYENDKQVAKNLVKTEEISKPKDRVILVGTKPNAPVQTDKSSATKTVTVTSTAYTADCKGCSGYTKTGLNLKSSPGTKVIAVDPKIIPLGTRVYVEGYGYAVAGDTGGAIDGHKIDIFFPSKHQANNWGRKKVNVTVYR</sequence>
<evidence type="ECO:0000313" key="3">
    <source>
        <dbReference type="EMBL" id="MTT32974.1"/>
    </source>
</evidence>
<dbReference type="Proteomes" id="UP000440978">
    <property type="component" value="Unassembled WGS sequence"/>
</dbReference>
<dbReference type="OrthoDB" id="9798935at2"/>
<evidence type="ECO:0000256" key="1">
    <source>
        <dbReference type="ARBA" id="ARBA00022729"/>
    </source>
</evidence>
<dbReference type="Gene3D" id="2.40.40.10">
    <property type="entry name" value="RlpA-like domain"/>
    <property type="match status" value="1"/>
</dbReference>
<evidence type="ECO:0000313" key="4">
    <source>
        <dbReference type="Proteomes" id="UP000440978"/>
    </source>
</evidence>
<dbReference type="PROSITE" id="PS51109">
    <property type="entry name" value="G5"/>
    <property type="match status" value="1"/>
</dbReference>
<dbReference type="Pfam" id="PF07501">
    <property type="entry name" value="G5"/>
    <property type="match status" value="1"/>
</dbReference>
<protein>
    <submittedName>
        <fullName evidence="3">DUF348 domain-containing protein</fullName>
    </submittedName>
</protein>